<dbReference type="AlphaFoldDB" id="A0A656YW62"/>
<comment type="caution">
    <text evidence="2">The sequence shown here is derived from an EMBL/GenBank/DDBJ whole genome shotgun (WGS) entry which is preliminary data.</text>
</comment>
<dbReference type="Proteomes" id="UP000070257">
    <property type="component" value="Unassembled WGS sequence"/>
</dbReference>
<evidence type="ECO:0000256" key="1">
    <source>
        <dbReference type="SAM" id="Phobius"/>
    </source>
</evidence>
<proteinExistence type="predicted"/>
<feature type="transmembrane region" description="Helical" evidence="1">
    <location>
        <begin position="12"/>
        <end position="35"/>
    </location>
</feature>
<sequence length="72" mass="7620">MGGKVGIKGQIELVIGIVVSNIVLLIASFFLAFFYQHVEAGPFIINPILPLGLAGLLDIVVIIGFILKELSG</sequence>
<reference evidence="2 3" key="1">
    <citation type="journal article" date="2016" name="Sci. Rep.">
        <title>Metabolic traits of an uncultured archaeal lineage -MSBL1- from brine pools of the Red Sea.</title>
        <authorList>
            <person name="Mwirichia R."/>
            <person name="Alam I."/>
            <person name="Rashid M."/>
            <person name="Vinu M."/>
            <person name="Ba-Alawi W."/>
            <person name="Anthony Kamau A."/>
            <person name="Kamanda Ngugi D."/>
            <person name="Goker M."/>
            <person name="Klenk H.P."/>
            <person name="Bajic V."/>
            <person name="Stingl U."/>
        </authorList>
    </citation>
    <scope>NUCLEOTIDE SEQUENCE [LARGE SCALE GENOMIC DNA]</scope>
    <source>
        <strain evidence="2">SCGC-AAA259J03</strain>
    </source>
</reference>
<protein>
    <submittedName>
        <fullName evidence="2">Uncharacterized protein</fullName>
    </submittedName>
</protein>
<keyword evidence="1" id="KW-0812">Transmembrane</keyword>
<feature type="transmembrane region" description="Helical" evidence="1">
    <location>
        <begin position="47"/>
        <end position="67"/>
    </location>
</feature>
<organism evidence="2 3">
    <name type="scientific">candidate division MSBL1 archaeon SCGC-AAA259J03</name>
    <dbReference type="NCBI Taxonomy" id="1698269"/>
    <lineage>
        <taxon>Archaea</taxon>
        <taxon>Methanobacteriati</taxon>
        <taxon>Methanobacteriota</taxon>
        <taxon>candidate division MSBL1</taxon>
    </lineage>
</organism>
<evidence type="ECO:0000313" key="3">
    <source>
        <dbReference type="Proteomes" id="UP000070257"/>
    </source>
</evidence>
<keyword evidence="3" id="KW-1185">Reference proteome</keyword>
<gene>
    <name evidence="2" type="ORF">AKJ39_03140</name>
</gene>
<keyword evidence="1" id="KW-0472">Membrane</keyword>
<name>A0A656YW62_9EURY</name>
<accession>A0A656YW62</accession>
<dbReference type="EMBL" id="LHXT01000047">
    <property type="protein sequence ID" value="KXA97605.1"/>
    <property type="molecule type" value="Genomic_DNA"/>
</dbReference>
<evidence type="ECO:0000313" key="2">
    <source>
        <dbReference type="EMBL" id="KXA97605.1"/>
    </source>
</evidence>
<keyword evidence="1" id="KW-1133">Transmembrane helix</keyword>